<dbReference type="InterPro" id="IPR043504">
    <property type="entry name" value="Peptidase_S1_PA_chymotrypsin"/>
</dbReference>
<evidence type="ECO:0000256" key="7">
    <source>
        <dbReference type="ARBA" id="ARBA00023157"/>
    </source>
</evidence>
<dbReference type="GO" id="GO:0090729">
    <property type="term" value="F:toxin activity"/>
    <property type="evidence" value="ECO:0007669"/>
    <property type="project" value="UniProtKB-KW"/>
</dbReference>
<evidence type="ECO:0000256" key="9">
    <source>
        <dbReference type="ARBA" id="ARBA00055534"/>
    </source>
</evidence>
<dbReference type="InterPro" id="IPR001254">
    <property type="entry name" value="Trypsin_dom"/>
</dbReference>
<keyword evidence="3" id="KW-0800">Toxin</keyword>
<comment type="function">
    <text evidence="9">Fibrinolytic activity; shows preferential cleavage of Arg-Gly bonds in all three fibrinogen chains. Contact with the caterpillars causes severe bleeding, due the anticoagulant effect of the protein.</text>
</comment>
<sequence>MAYKAIYLALALVCAASAAPESRLVGGTPTTIEEFPYIVALTYHYPGAGITVQRCVGGLISSWHVLTTAFCFTGANLGNFEVRAGSTNSLSGGVVTTIREVIKHPDYQESPLANDVAVVLLQTPFAITNNIDILFLPPANTFIPDGQSVKVVSWGFETMTGPQLQTLKKVYLKKVSLEQCAAGFENVGNVAVSDSVICASEEGAVGTCRGDSGAPMVVGQVVVGISTYFHECGDDLPDVFTRTDRFTNWIVDVAKAPNDDDVTPVRVKSVNY</sequence>
<evidence type="ECO:0000256" key="6">
    <source>
        <dbReference type="ARBA" id="ARBA00022825"/>
    </source>
</evidence>
<feature type="domain" description="Peptidase S1" evidence="12">
    <location>
        <begin position="24"/>
        <end position="255"/>
    </location>
</feature>
<evidence type="ECO:0000256" key="10">
    <source>
        <dbReference type="ARBA" id="ARBA00084094"/>
    </source>
</evidence>
<evidence type="ECO:0000313" key="13">
    <source>
        <dbReference type="EMBL" id="KPJ02313.1"/>
    </source>
</evidence>
<keyword evidence="14" id="KW-1185">Reference proteome</keyword>
<evidence type="ECO:0000256" key="4">
    <source>
        <dbReference type="ARBA" id="ARBA00022670"/>
    </source>
</evidence>
<dbReference type="SUPFAM" id="SSF50494">
    <property type="entry name" value="Trypsin-like serine proteases"/>
    <property type="match status" value="1"/>
</dbReference>
<keyword evidence="8" id="KW-1199">Hemostasis impairing toxin</keyword>
<protein>
    <submittedName>
        <fullName evidence="13 15">Trypsin, alkaline B</fullName>
    </submittedName>
</protein>
<dbReference type="EMBL" id="KQ459249">
    <property type="protein sequence ID" value="KPJ02313.1"/>
    <property type="molecule type" value="Genomic_DNA"/>
</dbReference>
<proteinExistence type="inferred from homology"/>
<evidence type="ECO:0000256" key="8">
    <source>
        <dbReference type="ARBA" id="ARBA00023240"/>
    </source>
</evidence>
<dbReference type="RefSeq" id="XP_013174682.1">
    <property type="nucleotide sequence ID" value="XM_013319228.1"/>
</dbReference>
<reference evidence="13 14" key="1">
    <citation type="journal article" date="2015" name="Nat. Commun.">
        <title>Outbred genome sequencing and CRISPR/Cas9 gene editing in butterflies.</title>
        <authorList>
            <person name="Li X."/>
            <person name="Fan D."/>
            <person name="Zhang W."/>
            <person name="Liu G."/>
            <person name="Zhang L."/>
            <person name="Zhao L."/>
            <person name="Fang X."/>
            <person name="Chen L."/>
            <person name="Dong Y."/>
            <person name="Chen Y."/>
            <person name="Ding Y."/>
            <person name="Zhao R."/>
            <person name="Feng M."/>
            <person name="Zhu Y."/>
            <person name="Feng Y."/>
            <person name="Jiang X."/>
            <person name="Zhu D."/>
            <person name="Xiang H."/>
            <person name="Feng X."/>
            <person name="Li S."/>
            <person name="Wang J."/>
            <person name="Zhang G."/>
            <person name="Kronforst M.R."/>
            <person name="Wang W."/>
        </authorList>
    </citation>
    <scope>NUCLEOTIDE SEQUENCE [LARGE SCALE GENOMIC DNA]</scope>
    <source>
        <strain evidence="13">Ya'a_city_454_Px</strain>
        <tissue evidence="13">Whole body</tissue>
    </source>
</reference>
<dbReference type="InterPro" id="IPR050430">
    <property type="entry name" value="Peptidase_S1"/>
</dbReference>
<evidence type="ECO:0000256" key="5">
    <source>
        <dbReference type="ARBA" id="ARBA00022801"/>
    </source>
</evidence>
<evidence type="ECO:0000313" key="14">
    <source>
        <dbReference type="Proteomes" id="UP000053268"/>
    </source>
</evidence>
<keyword evidence="10" id="KW-1205">Fibrinolytic toxin</keyword>
<dbReference type="PROSITE" id="PS50240">
    <property type="entry name" value="TRYPSIN_DOM"/>
    <property type="match status" value="1"/>
</dbReference>
<dbReference type="SMART" id="SM00020">
    <property type="entry name" value="Tryp_SPc"/>
    <property type="match status" value="1"/>
</dbReference>
<name>A0A194Q9W6_PAPXU</name>
<evidence type="ECO:0000256" key="3">
    <source>
        <dbReference type="ARBA" id="ARBA00022656"/>
    </source>
</evidence>
<evidence type="ECO:0000259" key="12">
    <source>
        <dbReference type="PROSITE" id="PS50240"/>
    </source>
</evidence>
<dbReference type="PANTHER" id="PTHR24276">
    <property type="entry name" value="POLYSERASE-RELATED"/>
    <property type="match status" value="1"/>
</dbReference>
<comment type="similarity">
    <text evidence="2">Belongs to the peptidase S1 family.</text>
</comment>
<evidence type="ECO:0000256" key="2">
    <source>
        <dbReference type="ARBA" id="ARBA00007664"/>
    </source>
</evidence>
<feature type="chain" id="PRO_5044554430" evidence="11">
    <location>
        <begin position="19"/>
        <end position="272"/>
    </location>
</feature>
<dbReference type="GO" id="GO:0005576">
    <property type="term" value="C:extracellular region"/>
    <property type="evidence" value="ECO:0007669"/>
    <property type="project" value="UniProtKB-SubCell"/>
</dbReference>
<dbReference type="InterPro" id="IPR009003">
    <property type="entry name" value="Peptidase_S1_PA"/>
</dbReference>
<dbReference type="Pfam" id="PF00089">
    <property type="entry name" value="Trypsin"/>
    <property type="match status" value="1"/>
</dbReference>
<keyword evidence="11" id="KW-0732">Signal</keyword>
<dbReference type="Proteomes" id="UP000053268">
    <property type="component" value="Unassembled WGS sequence"/>
</dbReference>
<comment type="subcellular location">
    <subcellularLocation>
        <location evidence="1">Secreted</location>
        <location evidence="1">Extracellular space</location>
    </subcellularLocation>
</comment>
<keyword evidence="5" id="KW-0378">Hydrolase</keyword>
<accession>A0A194Q9W6</accession>
<evidence type="ECO:0000256" key="11">
    <source>
        <dbReference type="SAM" id="SignalP"/>
    </source>
</evidence>
<evidence type="ECO:0000256" key="1">
    <source>
        <dbReference type="ARBA" id="ARBA00004239"/>
    </source>
</evidence>
<dbReference type="OrthoDB" id="6380398at2759"/>
<gene>
    <name evidence="15" type="primary">LOC106123092</name>
    <name evidence="13" type="ORF">RR46_08110</name>
</gene>
<dbReference type="GO" id="GO:0006508">
    <property type="term" value="P:proteolysis"/>
    <property type="evidence" value="ECO:0007669"/>
    <property type="project" value="UniProtKB-KW"/>
</dbReference>
<dbReference type="Proteomes" id="UP000694872">
    <property type="component" value="Unplaced"/>
</dbReference>
<dbReference type="Gene3D" id="2.40.10.10">
    <property type="entry name" value="Trypsin-like serine proteases"/>
    <property type="match status" value="1"/>
</dbReference>
<dbReference type="PANTHER" id="PTHR24276:SF91">
    <property type="entry name" value="AT26814P-RELATED"/>
    <property type="match status" value="1"/>
</dbReference>
<keyword evidence="6" id="KW-0720">Serine protease</keyword>
<evidence type="ECO:0000313" key="15">
    <source>
        <dbReference type="RefSeq" id="XP_013174682.1"/>
    </source>
</evidence>
<keyword evidence="4" id="KW-0645">Protease</keyword>
<dbReference type="FunFam" id="2.40.10.10:FF:000068">
    <property type="entry name" value="transmembrane protease serine 2"/>
    <property type="match status" value="1"/>
</dbReference>
<dbReference type="STRING" id="66420.A0A194Q9W6"/>
<dbReference type="PRINTS" id="PR00722">
    <property type="entry name" value="CHYMOTRYPSIN"/>
</dbReference>
<feature type="signal peptide" evidence="11">
    <location>
        <begin position="1"/>
        <end position="18"/>
    </location>
</feature>
<dbReference type="GO" id="GO:0004252">
    <property type="term" value="F:serine-type endopeptidase activity"/>
    <property type="evidence" value="ECO:0007669"/>
    <property type="project" value="InterPro"/>
</dbReference>
<organism evidence="13 14">
    <name type="scientific">Papilio xuthus</name>
    <name type="common">Asian swallowtail butterfly</name>
    <dbReference type="NCBI Taxonomy" id="66420"/>
    <lineage>
        <taxon>Eukaryota</taxon>
        <taxon>Metazoa</taxon>
        <taxon>Ecdysozoa</taxon>
        <taxon>Arthropoda</taxon>
        <taxon>Hexapoda</taxon>
        <taxon>Insecta</taxon>
        <taxon>Pterygota</taxon>
        <taxon>Neoptera</taxon>
        <taxon>Endopterygota</taxon>
        <taxon>Lepidoptera</taxon>
        <taxon>Glossata</taxon>
        <taxon>Ditrysia</taxon>
        <taxon>Papilionoidea</taxon>
        <taxon>Papilionidae</taxon>
        <taxon>Papilioninae</taxon>
        <taxon>Papilio</taxon>
    </lineage>
</organism>
<dbReference type="AlphaFoldDB" id="A0A194Q9W6"/>
<reference evidence="15" key="2">
    <citation type="submission" date="2025-04" db="UniProtKB">
        <authorList>
            <consortium name="RefSeq"/>
        </authorList>
    </citation>
    <scope>IDENTIFICATION</scope>
</reference>
<keyword evidence="7" id="KW-1015">Disulfide bond</keyword>
<dbReference type="InterPro" id="IPR001314">
    <property type="entry name" value="Peptidase_S1A"/>
</dbReference>
<dbReference type="CDD" id="cd00190">
    <property type="entry name" value="Tryp_SPc"/>
    <property type="match status" value="1"/>
</dbReference>
<dbReference type="GeneID" id="106123092"/>
<dbReference type="KEGG" id="pxu:106123092"/>